<reference evidence="1" key="1">
    <citation type="journal article" date="2015" name="Nature">
        <title>Complex archaea that bridge the gap between prokaryotes and eukaryotes.</title>
        <authorList>
            <person name="Spang A."/>
            <person name="Saw J.H."/>
            <person name="Jorgensen S.L."/>
            <person name="Zaremba-Niedzwiedzka K."/>
            <person name="Martijn J."/>
            <person name="Lind A.E."/>
            <person name="van Eijk R."/>
            <person name="Schleper C."/>
            <person name="Guy L."/>
            <person name="Ettema T.J."/>
        </authorList>
    </citation>
    <scope>NUCLEOTIDE SEQUENCE</scope>
</reference>
<comment type="caution">
    <text evidence="1">The sequence shown here is derived from an EMBL/GenBank/DDBJ whole genome shotgun (WGS) entry which is preliminary data.</text>
</comment>
<proteinExistence type="predicted"/>
<gene>
    <name evidence="1" type="ORF">LCGC14_0360390</name>
</gene>
<name>A0A0F9T8E6_9ZZZZ</name>
<organism evidence="1">
    <name type="scientific">marine sediment metagenome</name>
    <dbReference type="NCBI Taxonomy" id="412755"/>
    <lineage>
        <taxon>unclassified sequences</taxon>
        <taxon>metagenomes</taxon>
        <taxon>ecological metagenomes</taxon>
    </lineage>
</organism>
<dbReference type="EMBL" id="LAZR01000278">
    <property type="protein sequence ID" value="KKN77480.1"/>
    <property type="molecule type" value="Genomic_DNA"/>
</dbReference>
<accession>A0A0F9T8E6</accession>
<sequence>MKELTDEQRLEIAVDLLCEVDLDIYSKQCKRLEYGCPLNCMIVCANRECPNKE</sequence>
<protein>
    <submittedName>
        <fullName evidence="1">Uncharacterized protein</fullName>
    </submittedName>
</protein>
<dbReference type="AlphaFoldDB" id="A0A0F9T8E6"/>
<evidence type="ECO:0000313" key="1">
    <source>
        <dbReference type="EMBL" id="KKN77480.1"/>
    </source>
</evidence>